<dbReference type="CDD" id="cd05930">
    <property type="entry name" value="A_NRPS"/>
    <property type="match status" value="1"/>
</dbReference>
<evidence type="ECO:0000256" key="4">
    <source>
        <dbReference type="SAM" id="MobiDB-lite"/>
    </source>
</evidence>
<comment type="cofactor">
    <cofactor evidence="1">
        <name>pantetheine 4'-phosphate</name>
        <dbReference type="ChEBI" id="CHEBI:47942"/>
    </cofactor>
</comment>
<evidence type="ECO:0000256" key="2">
    <source>
        <dbReference type="ARBA" id="ARBA00022450"/>
    </source>
</evidence>
<feature type="domain" description="Carrier" evidence="5">
    <location>
        <begin position="965"/>
        <end position="1040"/>
    </location>
</feature>
<dbReference type="NCBIfam" id="TIGR01733">
    <property type="entry name" value="AA-adenyl-dom"/>
    <property type="match status" value="1"/>
</dbReference>
<gene>
    <name evidence="6" type="ORF">FHS29_004848</name>
</gene>
<evidence type="ECO:0000256" key="1">
    <source>
        <dbReference type="ARBA" id="ARBA00001957"/>
    </source>
</evidence>
<dbReference type="InterPro" id="IPR001242">
    <property type="entry name" value="Condensation_dom"/>
</dbReference>
<dbReference type="GO" id="GO:0008610">
    <property type="term" value="P:lipid biosynthetic process"/>
    <property type="evidence" value="ECO:0007669"/>
    <property type="project" value="UniProtKB-ARBA"/>
</dbReference>
<keyword evidence="7" id="KW-1185">Reference proteome</keyword>
<dbReference type="EMBL" id="JACHJN010000007">
    <property type="protein sequence ID" value="MBB5958240.1"/>
    <property type="molecule type" value="Genomic_DNA"/>
</dbReference>
<dbReference type="Pfam" id="PF13193">
    <property type="entry name" value="AMP-binding_C"/>
    <property type="match status" value="1"/>
</dbReference>
<dbReference type="PROSITE" id="PS50075">
    <property type="entry name" value="CARRIER"/>
    <property type="match status" value="1"/>
</dbReference>
<dbReference type="SMART" id="SM00823">
    <property type="entry name" value="PKS_PP"/>
    <property type="match status" value="1"/>
</dbReference>
<dbReference type="Pfam" id="PF00668">
    <property type="entry name" value="Condensation"/>
    <property type="match status" value="2"/>
</dbReference>
<dbReference type="InterPro" id="IPR042099">
    <property type="entry name" value="ANL_N_sf"/>
</dbReference>
<dbReference type="PANTHER" id="PTHR45527">
    <property type="entry name" value="NONRIBOSOMAL PEPTIDE SYNTHETASE"/>
    <property type="match status" value="1"/>
</dbReference>
<feature type="compositionally biased region" description="Polar residues" evidence="4">
    <location>
        <begin position="929"/>
        <end position="945"/>
    </location>
</feature>
<dbReference type="InterPro" id="IPR023213">
    <property type="entry name" value="CAT-like_dom_sf"/>
</dbReference>
<proteinExistence type="predicted"/>
<dbReference type="GO" id="GO:0009239">
    <property type="term" value="P:enterobactin biosynthetic process"/>
    <property type="evidence" value="ECO:0007669"/>
    <property type="project" value="TreeGrafter"/>
</dbReference>
<dbReference type="InterPro" id="IPR020806">
    <property type="entry name" value="PKS_PP-bd"/>
</dbReference>
<dbReference type="InterPro" id="IPR010071">
    <property type="entry name" value="AA_adenyl_dom"/>
</dbReference>
<dbReference type="Gene3D" id="3.40.50.12780">
    <property type="entry name" value="N-terminal domain of ligase-like"/>
    <property type="match status" value="1"/>
</dbReference>
<dbReference type="Pfam" id="PF00550">
    <property type="entry name" value="PP-binding"/>
    <property type="match status" value="1"/>
</dbReference>
<dbReference type="SUPFAM" id="SSF56801">
    <property type="entry name" value="Acetyl-CoA synthetase-like"/>
    <property type="match status" value="1"/>
</dbReference>
<dbReference type="PROSITE" id="PS00455">
    <property type="entry name" value="AMP_BINDING"/>
    <property type="match status" value="1"/>
</dbReference>
<dbReference type="InterPro" id="IPR009081">
    <property type="entry name" value="PP-bd_ACP"/>
</dbReference>
<dbReference type="GO" id="GO:0009366">
    <property type="term" value="C:enterobactin synthetase complex"/>
    <property type="evidence" value="ECO:0007669"/>
    <property type="project" value="TreeGrafter"/>
</dbReference>
<name>A0A841CM98_9PSEU</name>
<dbReference type="SUPFAM" id="SSF52777">
    <property type="entry name" value="CoA-dependent acyltransferases"/>
    <property type="match status" value="4"/>
</dbReference>
<evidence type="ECO:0000313" key="6">
    <source>
        <dbReference type="EMBL" id="MBB5958240.1"/>
    </source>
</evidence>
<dbReference type="GO" id="GO:0005829">
    <property type="term" value="C:cytosol"/>
    <property type="evidence" value="ECO:0007669"/>
    <property type="project" value="TreeGrafter"/>
</dbReference>
<dbReference type="GO" id="GO:0047527">
    <property type="term" value="F:2,3-dihydroxybenzoate-serine ligase activity"/>
    <property type="evidence" value="ECO:0007669"/>
    <property type="project" value="TreeGrafter"/>
</dbReference>
<dbReference type="InterPro" id="IPR036736">
    <property type="entry name" value="ACP-like_sf"/>
</dbReference>
<dbReference type="InterPro" id="IPR000873">
    <property type="entry name" value="AMP-dep_synth/lig_dom"/>
</dbReference>
<dbReference type="GO" id="GO:0031177">
    <property type="term" value="F:phosphopantetheine binding"/>
    <property type="evidence" value="ECO:0007669"/>
    <property type="project" value="InterPro"/>
</dbReference>
<dbReference type="SUPFAM" id="SSF47336">
    <property type="entry name" value="ACP-like"/>
    <property type="match status" value="1"/>
</dbReference>
<dbReference type="Gene3D" id="3.30.300.30">
    <property type="match status" value="1"/>
</dbReference>
<protein>
    <submittedName>
        <fullName evidence="6">Amino acid adenylation domain-containing protein</fullName>
    </submittedName>
</protein>
<organism evidence="6 7">
    <name type="scientific">Saccharothrix tamanrassetensis</name>
    <dbReference type="NCBI Taxonomy" id="1051531"/>
    <lineage>
        <taxon>Bacteria</taxon>
        <taxon>Bacillati</taxon>
        <taxon>Actinomycetota</taxon>
        <taxon>Actinomycetes</taxon>
        <taxon>Pseudonocardiales</taxon>
        <taxon>Pseudonocardiaceae</taxon>
        <taxon>Saccharothrix</taxon>
    </lineage>
</organism>
<accession>A0A841CM98</accession>
<dbReference type="InterPro" id="IPR020845">
    <property type="entry name" value="AMP-binding_CS"/>
</dbReference>
<dbReference type="InterPro" id="IPR006162">
    <property type="entry name" value="Ppantetheine_attach_site"/>
</dbReference>
<evidence type="ECO:0000313" key="7">
    <source>
        <dbReference type="Proteomes" id="UP000547510"/>
    </source>
</evidence>
<dbReference type="CDD" id="cd19531">
    <property type="entry name" value="LCL_NRPS-like"/>
    <property type="match status" value="2"/>
</dbReference>
<comment type="caution">
    <text evidence="6">The sequence shown here is derived from an EMBL/GenBank/DDBJ whole genome shotgun (WGS) entry which is preliminary data.</text>
</comment>
<feature type="compositionally biased region" description="Low complexity" evidence="4">
    <location>
        <begin position="953"/>
        <end position="966"/>
    </location>
</feature>
<dbReference type="PROSITE" id="PS00012">
    <property type="entry name" value="PHOSPHOPANTETHEINE"/>
    <property type="match status" value="1"/>
</dbReference>
<evidence type="ECO:0000256" key="3">
    <source>
        <dbReference type="ARBA" id="ARBA00022553"/>
    </source>
</evidence>
<feature type="region of interest" description="Disordered" evidence="4">
    <location>
        <begin position="913"/>
        <end position="966"/>
    </location>
</feature>
<dbReference type="RefSeq" id="WP_184694007.1">
    <property type="nucleotide sequence ID" value="NZ_JACHJN010000007.1"/>
</dbReference>
<evidence type="ECO:0000259" key="5">
    <source>
        <dbReference type="PROSITE" id="PS50075"/>
    </source>
</evidence>
<sequence>MADRPEAQLFPASFAQERLWFVSQLAPELGVYNIAFPVTLPDGLDPDLFRDAFERLVDRHETLRTSLVSRDGRLSQVVHRRVPVDLVPTDATPDEVGALVAADCARPVDLGSAPLWRARLIRLPGDRWVLGFVVHHCVFDARSVANLVGDLTELYRAAERGRAADLPELEVQYADFAAWQRDQLAGGALDGQLAYWRQRLADLPPEIGLPTDRPRPPRPNHRGGEVWLELSAEDNRAVGRLAASAGTTAYAVLLAGFVAVLHRLSGQTDVVVACPVAGRQLPELEPLIGMFVNTLVLRVDCGGTPSFRELVGRSTGTLRSAMDHSDVPFDRLVEELAPDRDAARPPLYQVVLNLIPSIGSPQTGNGTAKVDLILDLAEDADGVLRGRLEYSADLFDESTARGMADRFTRLVKAATADPDLALNRLPLLLDGERERLTGGPSTGVVDPETSVPVRFARIAERLPDEVAVCDSAGGRLTYRELHGRANRLARRLSGVGAGPVAVLSDNTVDLAVAVLGVLASGRPYLPLDVRHPEERVRFLLADAGAVAVVTTAGRKVDAEVPVFVVDEGSADPPAVVIRPDSLAYLIYTSGSTGKPKAVGVTHGNLAAYLDGLAALLQPPDRPVWATLQPLTFDFAVTAFFGALCGGGRLHLVDRERATDSAWLGEHLRREAVDYLKITPSHLAALDSTDLVPRRALILGGEASTVDRLRELRRVVDVVNHYGPTETTVGVLALPADRDAQPIGVLTPLGWPMAHAEAYVLDELGEPVPDGVVGELCIGGATVSRGYLGRPGLTADRFVPDPFSGRPGARLYRTGDRVRRLRGGAIEFLGRFDDQVKVRGHRVEPGEVRHVLAGHADVADCAVTATPDLAAYLVPVGGRRLDPDAVRAHAARALPDFMVPTTFTVLDELPLTPHGKLDRSRLPAPDHTASGRTTSGHTASGHTASGHTAPGHTAPDGAVPDPAGDAPAGEFEEIVAGLFRSLLRRDHVRRTDDFIAIGGHSLLVIQLITRMRKAFGVTLPLPVVFAEPTVAKLAAVAASRIRTGELPPITPVPPGAVEPASYGEQRLWFTDQLNPGATLHNVQYLRRLSGPLDPDVLERALREIVRRHEVLRTRFVATPAGLTRVVDAEPGFPFDTVDLSDLDPAEREEERRALLDEHGGLPFDLATRPPLRALLIRTAPEEHHLLLTVHHAVFDGPSVEVLSAELAELYPALRDGRAPRLPELPVRYADFAAWQRAAMSDGAADAQLSYWRRQLAGLPARLDLPTDRPRPARIGVSGAYLRFDVPADVVDALRAVGAGEGATLFMASLACYVELLRRYSGAHDLAVGVPMITRQRPELEPLIGFFVNTLVLRVDAGGEPTFRELLRRVRQVTIEAYGNADVPFEVLVDELAPRRDPGVTPLVQNMFMLADDRRALPVDMGGVSLEFEPFGLGSAKFDVFLYLWRRPDGLTCALEYRPELFDEQTMRRFAGHYTELLAAAAAEPDRPLAETAAELVDD</sequence>
<keyword evidence="2" id="KW-0596">Phosphopantetheine</keyword>
<keyword evidence="3" id="KW-0597">Phosphoprotein</keyword>
<dbReference type="InterPro" id="IPR045851">
    <property type="entry name" value="AMP-bd_C_sf"/>
</dbReference>
<dbReference type="Gene3D" id="3.30.559.10">
    <property type="entry name" value="Chloramphenicol acetyltransferase-like domain"/>
    <property type="match status" value="2"/>
</dbReference>
<dbReference type="Proteomes" id="UP000547510">
    <property type="component" value="Unassembled WGS sequence"/>
</dbReference>
<dbReference type="GO" id="GO:0043041">
    <property type="term" value="P:amino acid activation for nonribosomal peptide biosynthetic process"/>
    <property type="evidence" value="ECO:0007669"/>
    <property type="project" value="TreeGrafter"/>
</dbReference>
<dbReference type="InterPro" id="IPR025110">
    <property type="entry name" value="AMP-bd_C"/>
</dbReference>
<reference evidence="6 7" key="1">
    <citation type="submission" date="2020-08" db="EMBL/GenBank/DDBJ databases">
        <title>Genomic Encyclopedia of Type Strains, Phase III (KMG-III): the genomes of soil and plant-associated and newly described type strains.</title>
        <authorList>
            <person name="Whitman W."/>
        </authorList>
    </citation>
    <scope>NUCLEOTIDE SEQUENCE [LARGE SCALE GENOMIC DNA]</scope>
    <source>
        <strain evidence="6 7">CECT 8640</strain>
    </source>
</reference>
<dbReference type="Pfam" id="PF00501">
    <property type="entry name" value="AMP-binding"/>
    <property type="match status" value="1"/>
</dbReference>
<dbReference type="Gene3D" id="1.10.1200.10">
    <property type="entry name" value="ACP-like"/>
    <property type="match status" value="1"/>
</dbReference>
<dbReference type="Gene3D" id="3.30.559.30">
    <property type="entry name" value="Nonribosomal peptide synthetase, condensation domain"/>
    <property type="match status" value="2"/>
</dbReference>
<dbReference type="PANTHER" id="PTHR45527:SF1">
    <property type="entry name" value="FATTY ACID SYNTHASE"/>
    <property type="match status" value="1"/>
</dbReference>